<name>A0A067M0W0_BOTB1</name>
<dbReference type="InterPro" id="IPR025724">
    <property type="entry name" value="GAG-pre-integrase_dom"/>
</dbReference>
<dbReference type="EMBL" id="KL198286">
    <property type="protein sequence ID" value="KDQ05522.1"/>
    <property type="molecule type" value="Genomic_DNA"/>
</dbReference>
<sequence length="65" mass="7136">STCKLDLALWHRRLAHLNVRDVQKMVNEQLATGIVIHSKGTPDPICEPCLAGKQHRGPIPKVASS</sequence>
<feature type="non-terminal residue" evidence="2">
    <location>
        <position position="65"/>
    </location>
</feature>
<dbReference type="OrthoDB" id="3229173at2759"/>
<feature type="non-terminal residue" evidence="2">
    <location>
        <position position="1"/>
    </location>
</feature>
<keyword evidence="3" id="KW-1185">Reference proteome</keyword>
<dbReference type="AlphaFoldDB" id="A0A067M0W0"/>
<evidence type="ECO:0000313" key="3">
    <source>
        <dbReference type="Proteomes" id="UP000027195"/>
    </source>
</evidence>
<reference evidence="3" key="1">
    <citation type="journal article" date="2014" name="Proc. Natl. Acad. Sci. U.S.A.">
        <title>Extensive sampling of basidiomycete genomes demonstrates inadequacy of the white-rot/brown-rot paradigm for wood decay fungi.</title>
        <authorList>
            <person name="Riley R."/>
            <person name="Salamov A.A."/>
            <person name="Brown D.W."/>
            <person name="Nagy L.G."/>
            <person name="Floudas D."/>
            <person name="Held B.W."/>
            <person name="Levasseur A."/>
            <person name="Lombard V."/>
            <person name="Morin E."/>
            <person name="Otillar R."/>
            <person name="Lindquist E.A."/>
            <person name="Sun H."/>
            <person name="LaButti K.M."/>
            <person name="Schmutz J."/>
            <person name="Jabbour D."/>
            <person name="Luo H."/>
            <person name="Baker S.E."/>
            <person name="Pisabarro A.G."/>
            <person name="Walton J.D."/>
            <person name="Blanchette R.A."/>
            <person name="Henrissat B."/>
            <person name="Martin F."/>
            <person name="Cullen D."/>
            <person name="Hibbett D.S."/>
            <person name="Grigoriev I.V."/>
        </authorList>
    </citation>
    <scope>NUCLEOTIDE SEQUENCE [LARGE SCALE GENOMIC DNA]</scope>
    <source>
        <strain evidence="3">FD-172 SS1</strain>
    </source>
</reference>
<gene>
    <name evidence="2" type="ORF">BOTBODRAFT_97468</name>
</gene>
<evidence type="ECO:0000313" key="2">
    <source>
        <dbReference type="EMBL" id="KDQ05522.1"/>
    </source>
</evidence>
<proteinExistence type="predicted"/>
<accession>A0A067M0W0</accession>
<dbReference type="Pfam" id="PF13976">
    <property type="entry name" value="gag_pre-integrs"/>
    <property type="match status" value="1"/>
</dbReference>
<dbReference type="InParanoid" id="A0A067M0W0"/>
<organism evidence="2 3">
    <name type="scientific">Botryobasidium botryosum (strain FD-172 SS1)</name>
    <dbReference type="NCBI Taxonomy" id="930990"/>
    <lineage>
        <taxon>Eukaryota</taxon>
        <taxon>Fungi</taxon>
        <taxon>Dikarya</taxon>
        <taxon>Basidiomycota</taxon>
        <taxon>Agaricomycotina</taxon>
        <taxon>Agaricomycetes</taxon>
        <taxon>Cantharellales</taxon>
        <taxon>Botryobasidiaceae</taxon>
        <taxon>Botryobasidium</taxon>
    </lineage>
</organism>
<dbReference type="HOGENOM" id="CLU_2855782_0_0_1"/>
<protein>
    <recommendedName>
        <fullName evidence="1">GAG-pre-integrase domain-containing protein</fullName>
    </recommendedName>
</protein>
<feature type="domain" description="GAG-pre-integrase" evidence="1">
    <location>
        <begin position="6"/>
        <end position="54"/>
    </location>
</feature>
<dbReference type="Proteomes" id="UP000027195">
    <property type="component" value="Unassembled WGS sequence"/>
</dbReference>
<evidence type="ECO:0000259" key="1">
    <source>
        <dbReference type="Pfam" id="PF13976"/>
    </source>
</evidence>